<evidence type="ECO:0000256" key="4">
    <source>
        <dbReference type="ARBA" id="ARBA00022679"/>
    </source>
</evidence>
<comment type="caution">
    <text evidence="10">The sequence shown here is derived from an EMBL/GenBank/DDBJ whole genome shotgun (WGS) entry which is preliminary data.</text>
</comment>
<dbReference type="GO" id="GO:0005524">
    <property type="term" value="F:ATP binding"/>
    <property type="evidence" value="ECO:0007669"/>
    <property type="project" value="UniProtKB-KW"/>
</dbReference>
<evidence type="ECO:0000256" key="1">
    <source>
        <dbReference type="ARBA" id="ARBA00000085"/>
    </source>
</evidence>
<dbReference type="Pfam" id="PF13589">
    <property type="entry name" value="HATPase_c_3"/>
    <property type="match status" value="1"/>
</dbReference>
<dbReference type="EC" id="2.7.13.3" evidence="2"/>
<keyword evidence="8" id="KW-0902">Two-component regulatory system</keyword>
<evidence type="ECO:0000256" key="7">
    <source>
        <dbReference type="ARBA" id="ARBA00022840"/>
    </source>
</evidence>
<name>A0A2H0A1Y2_9BACT</name>
<keyword evidence="7" id="KW-0067">ATP-binding</keyword>
<sequence>MSNPIDSKELAFSITARTVILLGRENISSPTVAVLELVKNAYDADATKVTVRFRNASNPNGTIEIIDNGHGMNWEDITTKWMVIGTNNKLISPISPNGRRKVGEKGIGRFALDRLASETILETTSEEQSTEPTYRLGINWDRFSESTKDLHEIKHLVEILERRNRRPGTRLRLKKLRDTWTKQDYERLYQNLIVLIPPFEKKLVGFSINLDCDEAPELSGNIRNPLIEAALFKMKCDLDESGNVKINITTRENTTDGKFKLFAKHDKKWNELFDSPEIPSCGPLHFEFYFYLRESITVQGLDIKLRQLKDYLDVYGGVRIYRDGFRIKPYGDPRGKGDWLGLNWRRVKHPGGAGSDEKWVVGENQVAAGVFVSNETNPELKDQTNREGLISNRAYNDLRAFVLKCIEYFETDRQDYERRKKSEIEPVTVDQSISDVKQKLSRELNKLEEAIDLQPHGPEKDFLKESLQQMRDVQSTSLNKVQSLYETEQESTMSKMQLLQNAATIGIAVAALGHEVLQSGRHVIDSIERLSKRLGNLMLINDEKINEYLSRLNRHGIILYSVASFALGHIDRDKRTRQEFNVDDCIQKLIDENLKAICATNNAQLDFIRGNVPHIYAFPYEIESIVTNFVTNSIAAFQRGRTRMAERQIEIETVYNEKQRSLQIVARDNGPGIAEDDKDRIFDIYSTKVDEEGKPYGTGLGLVIVKDIVENYKGSIAVHEHSSKETMRGAEFIVTFPVPKERGPKKGDEND</sequence>
<organism evidence="10 11">
    <name type="scientific">Candidatus Desantisbacteria bacterium CG23_combo_of_CG06-09_8_20_14_all_40_23</name>
    <dbReference type="NCBI Taxonomy" id="1974550"/>
    <lineage>
        <taxon>Bacteria</taxon>
        <taxon>Candidatus Desantisiibacteriota</taxon>
    </lineage>
</organism>
<dbReference type="InterPro" id="IPR003594">
    <property type="entry name" value="HATPase_dom"/>
</dbReference>
<evidence type="ECO:0000313" key="10">
    <source>
        <dbReference type="EMBL" id="PIP39454.1"/>
    </source>
</evidence>
<dbReference type="Pfam" id="PF02518">
    <property type="entry name" value="HATPase_c"/>
    <property type="match status" value="1"/>
</dbReference>
<accession>A0A2H0A1Y2</accession>
<feature type="domain" description="Histidine kinase" evidence="9">
    <location>
        <begin position="621"/>
        <end position="740"/>
    </location>
</feature>
<dbReference type="InterPro" id="IPR005467">
    <property type="entry name" value="His_kinase_dom"/>
</dbReference>
<keyword evidence="3" id="KW-0597">Phosphoprotein</keyword>
<evidence type="ECO:0000313" key="11">
    <source>
        <dbReference type="Proteomes" id="UP000231067"/>
    </source>
</evidence>
<dbReference type="SUPFAM" id="SSF55874">
    <property type="entry name" value="ATPase domain of HSP90 chaperone/DNA topoisomerase II/histidine kinase"/>
    <property type="match status" value="2"/>
</dbReference>
<dbReference type="Gene3D" id="3.30.565.10">
    <property type="entry name" value="Histidine kinase-like ATPase, C-terminal domain"/>
    <property type="match status" value="2"/>
</dbReference>
<dbReference type="InterPro" id="IPR036890">
    <property type="entry name" value="HATPase_C_sf"/>
</dbReference>
<evidence type="ECO:0000256" key="6">
    <source>
        <dbReference type="ARBA" id="ARBA00022777"/>
    </source>
</evidence>
<evidence type="ECO:0000256" key="8">
    <source>
        <dbReference type="ARBA" id="ARBA00023012"/>
    </source>
</evidence>
<dbReference type="PRINTS" id="PR00344">
    <property type="entry name" value="BCTRLSENSOR"/>
</dbReference>
<dbReference type="GO" id="GO:0004673">
    <property type="term" value="F:protein histidine kinase activity"/>
    <property type="evidence" value="ECO:0007669"/>
    <property type="project" value="UniProtKB-EC"/>
</dbReference>
<dbReference type="PANTHER" id="PTHR43065:SF10">
    <property type="entry name" value="PEROXIDE STRESS-ACTIVATED HISTIDINE KINASE MAK3"/>
    <property type="match status" value="1"/>
</dbReference>
<comment type="catalytic activity">
    <reaction evidence="1">
        <text>ATP + protein L-histidine = ADP + protein N-phospho-L-histidine.</text>
        <dbReference type="EC" id="2.7.13.3"/>
    </reaction>
</comment>
<dbReference type="Proteomes" id="UP000231067">
    <property type="component" value="Unassembled WGS sequence"/>
</dbReference>
<gene>
    <name evidence="10" type="ORF">COX18_10120</name>
</gene>
<evidence type="ECO:0000256" key="2">
    <source>
        <dbReference type="ARBA" id="ARBA00012438"/>
    </source>
</evidence>
<proteinExistence type="predicted"/>
<dbReference type="AlphaFoldDB" id="A0A2H0A1Y2"/>
<evidence type="ECO:0000256" key="3">
    <source>
        <dbReference type="ARBA" id="ARBA00022553"/>
    </source>
</evidence>
<evidence type="ECO:0000259" key="9">
    <source>
        <dbReference type="PROSITE" id="PS50109"/>
    </source>
</evidence>
<evidence type="ECO:0000256" key="5">
    <source>
        <dbReference type="ARBA" id="ARBA00022741"/>
    </source>
</evidence>
<keyword evidence="5" id="KW-0547">Nucleotide-binding</keyword>
<dbReference type="SMART" id="SM00387">
    <property type="entry name" value="HATPase_c"/>
    <property type="match status" value="1"/>
</dbReference>
<dbReference type="PROSITE" id="PS50109">
    <property type="entry name" value="HIS_KIN"/>
    <property type="match status" value="1"/>
</dbReference>
<protein>
    <recommendedName>
        <fullName evidence="2">histidine kinase</fullName>
        <ecNumber evidence="2">2.7.13.3</ecNumber>
    </recommendedName>
</protein>
<dbReference type="EMBL" id="PCSH01000168">
    <property type="protein sequence ID" value="PIP39454.1"/>
    <property type="molecule type" value="Genomic_DNA"/>
</dbReference>
<dbReference type="PANTHER" id="PTHR43065">
    <property type="entry name" value="SENSOR HISTIDINE KINASE"/>
    <property type="match status" value="1"/>
</dbReference>
<reference evidence="10 11" key="1">
    <citation type="submission" date="2017-09" db="EMBL/GenBank/DDBJ databases">
        <title>Depth-based differentiation of microbial function through sediment-hosted aquifers and enrichment of novel symbionts in the deep terrestrial subsurface.</title>
        <authorList>
            <person name="Probst A.J."/>
            <person name="Ladd B."/>
            <person name="Jarett J.K."/>
            <person name="Geller-Mcgrath D.E."/>
            <person name="Sieber C.M."/>
            <person name="Emerson J.B."/>
            <person name="Anantharaman K."/>
            <person name="Thomas B.C."/>
            <person name="Malmstrom R."/>
            <person name="Stieglmeier M."/>
            <person name="Klingl A."/>
            <person name="Woyke T."/>
            <person name="Ryan C.M."/>
            <person name="Banfield J.F."/>
        </authorList>
    </citation>
    <scope>NUCLEOTIDE SEQUENCE [LARGE SCALE GENOMIC DNA]</scope>
    <source>
        <strain evidence="10">CG23_combo_of_CG06-09_8_20_14_all_40_23</strain>
    </source>
</reference>
<keyword evidence="4" id="KW-0808">Transferase</keyword>
<keyword evidence="6" id="KW-0418">Kinase</keyword>
<dbReference type="GO" id="GO:0000160">
    <property type="term" value="P:phosphorelay signal transduction system"/>
    <property type="evidence" value="ECO:0007669"/>
    <property type="project" value="UniProtKB-KW"/>
</dbReference>
<dbReference type="InterPro" id="IPR004358">
    <property type="entry name" value="Sig_transdc_His_kin-like_C"/>
</dbReference>